<reference evidence="1" key="2">
    <citation type="submission" date="2023-04" db="EMBL/GenBank/DDBJ databases">
        <authorList>
            <person name="Bu L."/>
            <person name="Lu L."/>
            <person name="Laidemitt M.R."/>
            <person name="Zhang S.M."/>
            <person name="Mutuku M."/>
            <person name="Mkoji G."/>
            <person name="Steinauer M."/>
            <person name="Loker E.S."/>
        </authorList>
    </citation>
    <scope>NUCLEOTIDE SEQUENCE</scope>
    <source>
        <strain evidence="1">KasaAsao</strain>
        <tissue evidence="1">Whole Snail</tissue>
    </source>
</reference>
<dbReference type="EMBL" id="JASAOG010000044">
    <property type="protein sequence ID" value="KAK0059113.1"/>
    <property type="molecule type" value="Genomic_DNA"/>
</dbReference>
<evidence type="ECO:0000313" key="1">
    <source>
        <dbReference type="EMBL" id="KAK0059113.1"/>
    </source>
</evidence>
<sequence>MCITYSSIFGNTRHSIQISVNQWKLQICCRDCLYFTSNISEGELNSDVSISSHGSNACAHVDASLRDKEKFFKEQVHACIASLCHMYRSESYLLLVTVPVTNVARARHAPFITPESPSIFTSAYVNGVLKNKKKVAMVM</sequence>
<feature type="non-terminal residue" evidence="1">
    <location>
        <position position="139"/>
    </location>
</feature>
<proteinExistence type="predicted"/>
<gene>
    <name evidence="1" type="ORF">Bpfe_011454</name>
</gene>
<accession>A0AAD8BR28</accession>
<dbReference type="AlphaFoldDB" id="A0AAD8BR28"/>
<comment type="caution">
    <text evidence="1">The sequence shown here is derived from an EMBL/GenBank/DDBJ whole genome shotgun (WGS) entry which is preliminary data.</text>
</comment>
<organism evidence="1 2">
    <name type="scientific">Biomphalaria pfeifferi</name>
    <name type="common">Bloodfluke planorb</name>
    <name type="synonym">Freshwater snail</name>
    <dbReference type="NCBI Taxonomy" id="112525"/>
    <lineage>
        <taxon>Eukaryota</taxon>
        <taxon>Metazoa</taxon>
        <taxon>Spiralia</taxon>
        <taxon>Lophotrochozoa</taxon>
        <taxon>Mollusca</taxon>
        <taxon>Gastropoda</taxon>
        <taxon>Heterobranchia</taxon>
        <taxon>Euthyneura</taxon>
        <taxon>Panpulmonata</taxon>
        <taxon>Hygrophila</taxon>
        <taxon>Lymnaeoidea</taxon>
        <taxon>Planorbidae</taxon>
        <taxon>Biomphalaria</taxon>
    </lineage>
</organism>
<protein>
    <submittedName>
        <fullName evidence="1">Uncharacterized protein</fullName>
    </submittedName>
</protein>
<evidence type="ECO:0000313" key="2">
    <source>
        <dbReference type="Proteomes" id="UP001233172"/>
    </source>
</evidence>
<keyword evidence="2" id="KW-1185">Reference proteome</keyword>
<dbReference type="Proteomes" id="UP001233172">
    <property type="component" value="Unassembled WGS sequence"/>
</dbReference>
<reference evidence="1" key="1">
    <citation type="journal article" date="2023" name="PLoS Negl. Trop. Dis.">
        <title>A genome sequence for Biomphalaria pfeifferi, the major vector snail for the human-infecting parasite Schistosoma mansoni.</title>
        <authorList>
            <person name="Bu L."/>
            <person name="Lu L."/>
            <person name="Laidemitt M.R."/>
            <person name="Zhang S.M."/>
            <person name="Mutuku M."/>
            <person name="Mkoji G."/>
            <person name="Steinauer M."/>
            <person name="Loker E.S."/>
        </authorList>
    </citation>
    <scope>NUCLEOTIDE SEQUENCE</scope>
    <source>
        <strain evidence="1">KasaAsao</strain>
    </source>
</reference>
<name>A0AAD8BR28_BIOPF</name>